<keyword evidence="3 5" id="KW-0808">Transferase</keyword>
<feature type="transmembrane region" description="Helical" evidence="6">
    <location>
        <begin position="215"/>
        <end position="235"/>
    </location>
</feature>
<dbReference type="InterPro" id="IPR043130">
    <property type="entry name" value="CDP-OH_PTrfase_TM_dom"/>
</dbReference>
<dbReference type="PANTHER" id="PTHR10414">
    <property type="entry name" value="ETHANOLAMINEPHOSPHOTRANSFERASE"/>
    <property type="match status" value="1"/>
</dbReference>
<dbReference type="GO" id="GO:0008654">
    <property type="term" value="P:phospholipid biosynthetic process"/>
    <property type="evidence" value="ECO:0007669"/>
    <property type="project" value="InterPro"/>
</dbReference>
<dbReference type="PIRSF" id="PIRSF015665">
    <property type="entry name" value="CHOPT"/>
    <property type="match status" value="1"/>
</dbReference>
<dbReference type="GO" id="GO:0016020">
    <property type="term" value="C:membrane"/>
    <property type="evidence" value="ECO:0007669"/>
    <property type="project" value="UniProtKB-SubCell"/>
</dbReference>
<comment type="subcellular location">
    <subcellularLocation>
        <location evidence="1">Membrane</location>
    </subcellularLocation>
</comment>
<feature type="transmembrane region" description="Helical" evidence="6">
    <location>
        <begin position="369"/>
        <end position="389"/>
    </location>
</feature>
<dbReference type="Gene3D" id="1.20.120.1760">
    <property type="match status" value="1"/>
</dbReference>
<dbReference type="OrthoDB" id="196717at2759"/>
<keyword evidence="4 6" id="KW-0472">Membrane</keyword>
<dbReference type="PROSITE" id="PS00379">
    <property type="entry name" value="CDP_ALCOHOL_P_TRANSF"/>
    <property type="match status" value="1"/>
</dbReference>
<evidence type="ECO:0000313" key="7">
    <source>
        <dbReference type="EMBL" id="ETO36527.1"/>
    </source>
</evidence>
<evidence type="ECO:0000256" key="6">
    <source>
        <dbReference type="SAM" id="Phobius"/>
    </source>
</evidence>
<feature type="transmembrane region" description="Helical" evidence="6">
    <location>
        <begin position="141"/>
        <end position="160"/>
    </location>
</feature>
<evidence type="ECO:0000256" key="1">
    <source>
        <dbReference type="ARBA" id="ARBA00004370"/>
    </source>
</evidence>
<feature type="transmembrane region" description="Helical" evidence="6">
    <location>
        <begin position="271"/>
        <end position="293"/>
    </location>
</feature>
<keyword evidence="6" id="KW-1133">Transmembrane helix</keyword>
<sequence>MISISNSNKIEQKTMNKAEVIKKKKKRVVVPEFFLFFFLSTFEQVKTFFFFFWNQKKKKKYLIAYAVWQIWGGGLSECSPRWVWFVLLLGAFFYHTFDGLDGKQARRTGNSSPLGQLFDHGCDAFIYTPILMTQLSQTQYGVGWTLHGAMICAYIVFYMLNWRCRHQGQFFFGFYSVSEANVTGWISLLISSIAGCEIYQTKISIVNFQLNTGDLLLFVLIFACIWTTISEFLAVSCSQNRNFSFLITKKKLLREYYAKCMKEGKEDPGSYIELVQVSVFLITFVFWALTGAFEKHPYLFLWTEGLIFSGLVHRLIVADVCKLKTRKFYNLLALLPIISIFSVLDVFFNVNVLACLPTTRVLTMSSGEVLLFIFVWELVCWLLYVVRVINEIAAILKIHVFFITDKHNKGH</sequence>
<comment type="similarity">
    <text evidence="2 5">Belongs to the CDP-alcohol phosphatidyltransferase class-I family.</text>
</comment>
<dbReference type="InterPro" id="IPR048254">
    <property type="entry name" value="CDP_ALCOHOL_P_TRANSF_CS"/>
</dbReference>
<gene>
    <name evidence="7" type="ORF">RFI_00535</name>
</gene>
<evidence type="ECO:0000313" key="8">
    <source>
        <dbReference type="Proteomes" id="UP000023152"/>
    </source>
</evidence>
<dbReference type="GO" id="GO:0016780">
    <property type="term" value="F:phosphotransferase activity, for other substituted phosphate groups"/>
    <property type="evidence" value="ECO:0007669"/>
    <property type="project" value="InterPro"/>
</dbReference>
<comment type="caution">
    <text evidence="7">The sequence shown here is derived from an EMBL/GenBank/DDBJ whole genome shotgun (WGS) entry which is preliminary data.</text>
</comment>
<feature type="transmembrane region" description="Helical" evidence="6">
    <location>
        <begin position="33"/>
        <end position="53"/>
    </location>
</feature>
<feature type="transmembrane region" description="Helical" evidence="6">
    <location>
        <begin position="299"/>
        <end position="316"/>
    </location>
</feature>
<evidence type="ECO:0000256" key="3">
    <source>
        <dbReference type="ARBA" id="ARBA00022679"/>
    </source>
</evidence>
<dbReference type="InterPro" id="IPR014472">
    <property type="entry name" value="CHOPT"/>
</dbReference>
<dbReference type="AlphaFoldDB" id="X6PFR5"/>
<protein>
    <submittedName>
        <fullName evidence="7">CDP-alcohol phosphatidyltransferase</fullName>
    </submittedName>
</protein>
<feature type="transmembrane region" description="Helical" evidence="6">
    <location>
        <begin position="82"/>
        <end position="97"/>
    </location>
</feature>
<reference evidence="7 8" key="1">
    <citation type="journal article" date="2013" name="Curr. Biol.">
        <title>The Genome of the Foraminiferan Reticulomyxa filosa.</title>
        <authorList>
            <person name="Glockner G."/>
            <person name="Hulsmann N."/>
            <person name="Schleicher M."/>
            <person name="Noegel A.A."/>
            <person name="Eichinger L."/>
            <person name="Gallinger C."/>
            <person name="Pawlowski J."/>
            <person name="Sierra R."/>
            <person name="Euteneuer U."/>
            <person name="Pillet L."/>
            <person name="Moustafa A."/>
            <person name="Platzer M."/>
            <person name="Groth M."/>
            <person name="Szafranski K."/>
            <person name="Schliwa M."/>
        </authorList>
    </citation>
    <scope>NUCLEOTIDE SEQUENCE [LARGE SCALE GENOMIC DNA]</scope>
</reference>
<evidence type="ECO:0000256" key="2">
    <source>
        <dbReference type="ARBA" id="ARBA00010441"/>
    </source>
</evidence>
<dbReference type="InterPro" id="IPR000462">
    <property type="entry name" value="CDP-OH_P_trans"/>
</dbReference>
<organism evidence="7 8">
    <name type="scientific">Reticulomyxa filosa</name>
    <dbReference type="NCBI Taxonomy" id="46433"/>
    <lineage>
        <taxon>Eukaryota</taxon>
        <taxon>Sar</taxon>
        <taxon>Rhizaria</taxon>
        <taxon>Retaria</taxon>
        <taxon>Foraminifera</taxon>
        <taxon>Monothalamids</taxon>
        <taxon>Reticulomyxidae</taxon>
        <taxon>Reticulomyxa</taxon>
    </lineage>
</organism>
<accession>X6PFR5</accession>
<dbReference type="Proteomes" id="UP000023152">
    <property type="component" value="Unassembled WGS sequence"/>
</dbReference>
<evidence type="ECO:0000256" key="5">
    <source>
        <dbReference type="RuleBase" id="RU003750"/>
    </source>
</evidence>
<name>X6PFR5_RETFI</name>
<dbReference type="EMBL" id="ASPP01000581">
    <property type="protein sequence ID" value="ETO36527.1"/>
    <property type="molecule type" value="Genomic_DNA"/>
</dbReference>
<dbReference type="Pfam" id="PF01066">
    <property type="entry name" value="CDP-OH_P_transf"/>
    <property type="match status" value="1"/>
</dbReference>
<dbReference type="PANTHER" id="PTHR10414:SF37">
    <property type="entry name" value="BB IN A BOXCAR, ISOFORM C"/>
    <property type="match status" value="1"/>
</dbReference>
<keyword evidence="6" id="KW-0812">Transmembrane</keyword>
<keyword evidence="8" id="KW-1185">Reference proteome</keyword>
<proteinExistence type="inferred from homology"/>
<feature type="transmembrane region" description="Helical" evidence="6">
    <location>
        <begin position="328"/>
        <end position="349"/>
    </location>
</feature>
<evidence type="ECO:0000256" key="4">
    <source>
        <dbReference type="ARBA" id="ARBA00023136"/>
    </source>
</evidence>